<gene>
    <name evidence="2" type="ORF">g.1182</name>
</gene>
<feature type="non-terminal residue" evidence="2">
    <location>
        <position position="205"/>
    </location>
</feature>
<reference evidence="2" key="1">
    <citation type="submission" date="2015-11" db="EMBL/GenBank/DDBJ databases">
        <title>De novo transcriptome assembly of four potential Pierce s Disease insect vectors from Arizona vineyards.</title>
        <authorList>
            <person name="Tassone E.E."/>
        </authorList>
    </citation>
    <scope>NUCLEOTIDE SEQUENCE</scope>
</reference>
<feature type="region of interest" description="Disordered" evidence="1">
    <location>
        <begin position="183"/>
        <end position="205"/>
    </location>
</feature>
<organism evidence="2">
    <name type="scientific">Cuerna arida</name>
    <dbReference type="NCBI Taxonomy" id="1464854"/>
    <lineage>
        <taxon>Eukaryota</taxon>
        <taxon>Metazoa</taxon>
        <taxon>Ecdysozoa</taxon>
        <taxon>Arthropoda</taxon>
        <taxon>Hexapoda</taxon>
        <taxon>Insecta</taxon>
        <taxon>Pterygota</taxon>
        <taxon>Neoptera</taxon>
        <taxon>Paraneoptera</taxon>
        <taxon>Hemiptera</taxon>
        <taxon>Auchenorrhyncha</taxon>
        <taxon>Membracoidea</taxon>
        <taxon>Cicadellidae</taxon>
        <taxon>Cicadellinae</taxon>
        <taxon>Proconiini</taxon>
        <taxon>Cuerna</taxon>
    </lineage>
</organism>
<feature type="non-terminal residue" evidence="2">
    <location>
        <position position="1"/>
    </location>
</feature>
<name>A0A1B6GA41_9HEMI</name>
<dbReference type="EMBL" id="GECZ01010473">
    <property type="protein sequence ID" value="JAS59296.1"/>
    <property type="molecule type" value="Transcribed_RNA"/>
</dbReference>
<sequence length="205" mass="23873">SQYLKQVVYPRSQQPQAQQHINSNTNYYNNYQTQQTQQQIQQQPYPILVQLLPKAEIPSNINQQKYIFYPNSQIPSSANLYPKKVQKYKPILPDQQKLPVYDFAFNNPFNPNSHKVQEIVPKKVPSSDGDITKENVQLLYIPIESLRPKHQQPQHQQQDSLQQFQFEEIEQFLKQRLPEYITTSSTTTTTTTTTTTEAPTTTTTT</sequence>
<protein>
    <submittedName>
        <fullName evidence="2">Uncharacterized protein</fullName>
    </submittedName>
</protein>
<dbReference type="AlphaFoldDB" id="A0A1B6GA41"/>
<evidence type="ECO:0000256" key="1">
    <source>
        <dbReference type="SAM" id="MobiDB-lite"/>
    </source>
</evidence>
<evidence type="ECO:0000313" key="2">
    <source>
        <dbReference type="EMBL" id="JAS59296.1"/>
    </source>
</evidence>
<proteinExistence type="predicted"/>
<accession>A0A1B6GA41</accession>